<accession>Q0RIF2</accession>
<keyword evidence="6" id="KW-1185">Reference proteome</keyword>
<dbReference type="AlphaFoldDB" id="Q0RIF2"/>
<dbReference type="STRING" id="326424.FRAAL4075"/>
<dbReference type="InterPro" id="IPR001078">
    <property type="entry name" value="2-oxoacid_DH_actylTfrase"/>
</dbReference>
<organism evidence="5 6">
    <name type="scientific">Frankia alni (strain DSM 45986 / CECT 9034 / ACN14a)</name>
    <dbReference type="NCBI Taxonomy" id="326424"/>
    <lineage>
        <taxon>Bacteria</taxon>
        <taxon>Bacillati</taxon>
        <taxon>Actinomycetota</taxon>
        <taxon>Actinomycetes</taxon>
        <taxon>Frankiales</taxon>
        <taxon>Frankiaceae</taxon>
        <taxon>Frankia</taxon>
    </lineage>
</organism>
<dbReference type="Proteomes" id="UP000000657">
    <property type="component" value="Chromosome"/>
</dbReference>
<evidence type="ECO:0000256" key="1">
    <source>
        <dbReference type="ARBA" id="ARBA00001938"/>
    </source>
</evidence>
<dbReference type="SUPFAM" id="SSF52777">
    <property type="entry name" value="CoA-dependent acyltransferases"/>
    <property type="match status" value="1"/>
</dbReference>
<gene>
    <name evidence="5" type="ordered locus">FRAAL4075</name>
</gene>
<evidence type="ECO:0000313" key="5">
    <source>
        <dbReference type="EMBL" id="CAJ62717.1"/>
    </source>
</evidence>
<proteinExistence type="predicted"/>
<sequence>MSEHEFPSQRQHTLFFLDQIRDFSPVFLDTEVDATAIVAGRAKAAATGGRRSVVSYVVHAAAGVLRRHPEANAAIDGRIEPRLATFDTVSAKVTLDRILDGRRVVLATVLPDLQSASLADIQARLDQVAAGDPDTAEDFAAIRALRELPPAQAHERFRAAAARLELRPAIVGTFSVTSLGHSVVDSFHSVGGTTITLGVGRIVDRPVVRSGQVTVAPVLRLSLTFDHRVIDGAEAADILTEITAALEAVEQ</sequence>
<dbReference type="EMBL" id="CT573213">
    <property type="protein sequence ID" value="CAJ62717.1"/>
    <property type="molecule type" value="Genomic_DNA"/>
</dbReference>
<dbReference type="eggNOG" id="COG0508">
    <property type="taxonomic scope" value="Bacteria"/>
</dbReference>
<keyword evidence="2" id="KW-0808">Transferase</keyword>
<evidence type="ECO:0000256" key="3">
    <source>
        <dbReference type="ARBA" id="ARBA00023315"/>
    </source>
</evidence>
<evidence type="ECO:0000313" key="6">
    <source>
        <dbReference type="Proteomes" id="UP000000657"/>
    </source>
</evidence>
<dbReference type="OrthoDB" id="9805770at2"/>
<keyword evidence="3" id="KW-0012">Acyltransferase</keyword>
<dbReference type="RefSeq" id="WP_011605205.1">
    <property type="nucleotide sequence ID" value="NC_008278.1"/>
</dbReference>
<dbReference type="GO" id="GO:0016407">
    <property type="term" value="F:acetyltransferase activity"/>
    <property type="evidence" value="ECO:0007669"/>
    <property type="project" value="TreeGrafter"/>
</dbReference>
<dbReference type="PANTHER" id="PTHR43178:SF5">
    <property type="entry name" value="LIPOAMIDE ACYLTRANSFERASE COMPONENT OF BRANCHED-CHAIN ALPHA-KETO ACID DEHYDROGENASE COMPLEX, MITOCHONDRIAL"/>
    <property type="match status" value="1"/>
</dbReference>
<protein>
    <recommendedName>
        <fullName evidence="4">2-oxoacid dehydrogenase acyltransferase catalytic domain-containing protein</fullName>
    </recommendedName>
</protein>
<dbReference type="PANTHER" id="PTHR43178">
    <property type="entry name" value="DIHYDROLIPOAMIDE ACETYLTRANSFERASE COMPONENT OF PYRUVATE DEHYDROGENASE COMPLEX"/>
    <property type="match status" value="1"/>
</dbReference>
<dbReference type="KEGG" id="fal:FRAAL4075"/>
<dbReference type="InterPro" id="IPR050743">
    <property type="entry name" value="2-oxoacid_DH_E2_comp"/>
</dbReference>
<reference evidence="5 6" key="1">
    <citation type="journal article" date="2007" name="Genome Res.">
        <title>Genome characteristics of facultatively symbiotic Frankia sp. strains reflect host range and host plant biogeography.</title>
        <authorList>
            <person name="Normand P."/>
            <person name="Lapierre P."/>
            <person name="Tisa L.S."/>
            <person name="Gogarten J.P."/>
            <person name="Alloisio N."/>
            <person name="Bagnarol E."/>
            <person name="Bassi C.A."/>
            <person name="Berry A.M."/>
            <person name="Bickhart D.M."/>
            <person name="Choisne N."/>
            <person name="Couloux A."/>
            <person name="Cournoyer B."/>
            <person name="Cruveiller S."/>
            <person name="Daubin V."/>
            <person name="Demange N."/>
            <person name="Francino M.P."/>
            <person name="Goltsman E."/>
            <person name="Huang Y."/>
            <person name="Kopp O.R."/>
            <person name="Labarre L."/>
            <person name="Lapidus A."/>
            <person name="Lavire C."/>
            <person name="Marechal J."/>
            <person name="Martinez M."/>
            <person name="Mastronunzio J.E."/>
            <person name="Mullin B.C."/>
            <person name="Niemann J."/>
            <person name="Pujic P."/>
            <person name="Rawnsley T."/>
            <person name="Rouy Z."/>
            <person name="Schenowitz C."/>
            <person name="Sellstedt A."/>
            <person name="Tavares F."/>
            <person name="Tomkins J.P."/>
            <person name="Vallenet D."/>
            <person name="Valverde C."/>
            <person name="Wall L.G."/>
            <person name="Wang Y."/>
            <person name="Medigue C."/>
            <person name="Benson D.R."/>
        </authorList>
    </citation>
    <scope>NUCLEOTIDE SEQUENCE [LARGE SCALE GENOMIC DNA]</scope>
    <source>
        <strain evidence="6">DSM 45986 / CECT 9034 / ACN14a</strain>
    </source>
</reference>
<dbReference type="InterPro" id="IPR023213">
    <property type="entry name" value="CAT-like_dom_sf"/>
</dbReference>
<dbReference type="Pfam" id="PF00198">
    <property type="entry name" value="2-oxoacid_dh"/>
    <property type="match status" value="1"/>
</dbReference>
<dbReference type="Gene3D" id="3.30.559.10">
    <property type="entry name" value="Chloramphenicol acetyltransferase-like domain"/>
    <property type="match status" value="1"/>
</dbReference>
<dbReference type="GO" id="GO:0031405">
    <property type="term" value="F:lipoic acid binding"/>
    <property type="evidence" value="ECO:0007669"/>
    <property type="project" value="TreeGrafter"/>
</dbReference>
<dbReference type="GO" id="GO:0005737">
    <property type="term" value="C:cytoplasm"/>
    <property type="evidence" value="ECO:0007669"/>
    <property type="project" value="TreeGrafter"/>
</dbReference>
<dbReference type="HOGENOM" id="CLU_016733_2_3_11"/>
<comment type="cofactor">
    <cofactor evidence="1">
        <name>(R)-lipoate</name>
        <dbReference type="ChEBI" id="CHEBI:83088"/>
    </cofactor>
</comment>
<feature type="domain" description="2-oxoacid dehydrogenase acyltransferase catalytic" evidence="4">
    <location>
        <begin position="162"/>
        <end position="250"/>
    </location>
</feature>
<evidence type="ECO:0000259" key="4">
    <source>
        <dbReference type="Pfam" id="PF00198"/>
    </source>
</evidence>
<name>Q0RIF2_FRAAA</name>
<evidence type="ECO:0000256" key="2">
    <source>
        <dbReference type="ARBA" id="ARBA00022679"/>
    </source>
</evidence>